<evidence type="ECO:0000256" key="4">
    <source>
        <dbReference type="ARBA" id="ARBA00010561"/>
    </source>
</evidence>
<evidence type="ECO:0000256" key="17">
    <source>
        <dbReference type="ARBA" id="ARBA00048623"/>
    </source>
</evidence>
<evidence type="ECO:0000313" key="20">
    <source>
        <dbReference type="EMBL" id="GIG13080.1"/>
    </source>
</evidence>
<feature type="transmembrane region" description="Helical" evidence="19">
    <location>
        <begin position="44"/>
        <end position="62"/>
    </location>
</feature>
<evidence type="ECO:0000256" key="9">
    <source>
        <dbReference type="ARBA" id="ARBA00022679"/>
    </source>
</evidence>
<dbReference type="Proteomes" id="UP000660339">
    <property type="component" value="Unassembled WGS sequence"/>
</dbReference>
<dbReference type="RefSeq" id="WP_166382256.1">
    <property type="nucleotide sequence ID" value="NZ_BAAATT010000026.1"/>
</dbReference>
<feature type="transmembrane region" description="Helical" evidence="19">
    <location>
        <begin position="120"/>
        <end position="140"/>
    </location>
</feature>
<evidence type="ECO:0000256" key="6">
    <source>
        <dbReference type="ARBA" id="ARBA00015850"/>
    </source>
</evidence>
<evidence type="ECO:0000256" key="16">
    <source>
        <dbReference type="ARBA" id="ARBA00032853"/>
    </source>
</evidence>
<protein>
    <recommendedName>
        <fullName evidence="6 19">Adenosylcobinamide-GDP ribazoletransferase</fullName>
        <ecNumber evidence="5 19">2.7.8.26</ecNumber>
    </recommendedName>
    <alternativeName>
        <fullName evidence="16 19">Cobalamin synthase</fullName>
    </alternativeName>
    <alternativeName>
        <fullName evidence="15 19">Cobalamin-5'-phosphate synthase</fullName>
    </alternativeName>
</protein>
<keyword evidence="10 19" id="KW-0812">Transmembrane</keyword>
<dbReference type="PANTHER" id="PTHR34148">
    <property type="entry name" value="ADENOSYLCOBINAMIDE-GDP RIBAZOLETRANSFERASE"/>
    <property type="match status" value="1"/>
</dbReference>
<dbReference type="HAMAP" id="MF_00719">
    <property type="entry name" value="CobS"/>
    <property type="match status" value="1"/>
</dbReference>
<gene>
    <name evidence="19 20" type="primary">cobS</name>
    <name evidence="20" type="ORF">Cme02nite_14120</name>
</gene>
<comment type="catalytic activity">
    <reaction evidence="18 19">
        <text>alpha-ribazole 5'-phosphate + adenosylcob(III)inamide-GDP = adenosylcob(III)alamin 5'-phosphate + GMP + H(+)</text>
        <dbReference type="Rhea" id="RHEA:23560"/>
        <dbReference type="ChEBI" id="CHEBI:15378"/>
        <dbReference type="ChEBI" id="CHEBI:57918"/>
        <dbReference type="ChEBI" id="CHEBI:58115"/>
        <dbReference type="ChEBI" id="CHEBI:60487"/>
        <dbReference type="ChEBI" id="CHEBI:60493"/>
        <dbReference type="EC" id="2.7.8.26"/>
    </reaction>
</comment>
<dbReference type="Pfam" id="PF02654">
    <property type="entry name" value="CobS"/>
    <property type="match status" value="1"/>
</dbReference>
<keyword evidence="21" id="KW-1185">Reference proteome</keyword>
<evidence type="ECO:0000256" key="12">
    <source>
        <dbReference type="ARBA" id="ARBA00022989"/>
    </source>
</evidence>
<comment type="catalytic activity">
    <reaction evidence="17 19">
        <text>alpha-ribazole + adenosylcob(III)inamide-GDP = adenosylcob(III)alamin + GMP + H(+)</text>
        <dbReference type="Rhea" id="RHEA:16049"/>
        <dbReference type="ChEBI" id="CHEBI:10329"/>
        <dbReference type="ChEBI" id="CHEBI:15378"/>
        <dbReference type="ChEBI" id="CHEBI:18408"/>
        <dbReference type="ChEBI" id="CHEBI:58115"/>
        <dbReference type="ChEBI" id="CHEBI:60487"/>
        <dbReference type="EC" id="2.7.8.26"/>
    </reaction>
</comment>
<keyword evidence="7 19" id="KW-1003">Cell membrane</keyword>
<feature type="transmembrane region" description="Helical" evidence="19">
    <location>
        <begin position="185"/>
        <end position="208"/>
    </location>
</feature>
<dbReference type="AlphaFoldDB" id="A0A8J3LI62"/>
<comment type="pathway">
    <text evidence="3 19">Cofactor biosynthesis; adenosylcobalamin biosynthesis; adenosylcobalamin from cob(II)yrinate a,c-diamide: step 7/7.</text>
</comment>
<name>A0A8J3LI62_9ACTN</name>
<comment type="subcellular location">
    <subcellularLocation>
        <location evidence="2 19">Cell membrane</location>
        <topology evidence="2 19">Multi-pass membrane protein</topology>
    </subcellularLocation>
</comment>
<evidence type="ECO:0000256" key="8">
    <source>
        <dbReference type="ARBA" id="ARBA00022573"/>
    </source>
</evidence>
<evidence type="ECO:0000256" key="13">
    <source>
        <dbReference type="ARBA" id="ARBA00023136"/>
    </source>
</evidence>
<keyword evidence="13 19" id="KW-0472">Membrane</keyword>
<dbReference type="PANTHER" id="PTHR34148:SF1">
    <property type="entry name" value="ADENOSYLCOBINAMIDE-GDP RIBAZOLETRANSFERASE"/>
    <property type="match status" value="1"/>
</dbReference>
<evidence type="ECO:0000256" key="10">
    <source>
        <dbReference type="ARBA" id="ARBA00022692"/>
    </source>
</evidence>
<proteinExistence type="inferred from homology"/>
<dbReference type="InterPro" id="IPR003805">
    <property type="entry name" value="CobS"/>
</dbReference>
<comment type="function">
    <text evidence="14 19">Joins adenosylcobinamide-GDP and alpha-ribazole to generate adenosylcobalamin (Ado-cobalamin). Also synthesizes adenosylcobalamin 5'-phosphate from adenosylcobinamide-GDP and alpha-ribazole 5'-phosphate.</text>
</comment>
<evidence type="ECO:0000256" key="2">
    <source>
        <dbReference type="ARBA" id="ARBA00004651"/>
    </source>
</evidence>
<sequence length="264" mass="26334">MTPPSWTDRPRGGSLDGLRLALTTFTVAPVAGPRHLDRAVAGRAMTLAPAIGALLGSLLGGVLAGLAAGLPALVAATLTVGLAALLSRGLHLDGLADTVDALGSYRSRERALEIMKSPEVGPFGVVALILVLLSQIGALAQLSARPLPALLAGVAATVAGGRLAITEACRRGVPAARPGGMGALVAGTVHPVAYTVALALVAALAVPAVPGRPWQGPAAVLGALLVVVGLRVHLVRRFGGVTGDVLGFLSETATTLIAIGLILF</sequence>
<comment type="cofactor">
    <cofactor evidence="1 19">
        <name>Mg(2+)</name>
        <dbReference type="ChEBI" id="CHEBI:18420"/>
    </cofactor>
</comment>
<evidence type="ECO:0000256" key="15">
    <source>
        <dbReference type="ARBA" id="ARBA00032605"/>
    </source>
</evidence>
<accession>A0A8J3LI62</accession>
<feature type="transmembrane region" description="Helical" evidence="19">
    <location>
        <begin position="245"/>
        <end position="263"/>
    </location>
</feature>
<evidence type="ECO:0000256" key="7">
    <source>
        <dbReference type="ARBA" id="ARBA00022475"/>
    </source>
</evidence>
<evidence type="ECO:0000256" key="1">
    <source>
        <dbReference type="ARBA" id="ARBA00001946"/>
    </source>
</evidence>
<feature type="transmembrane region" description="Helical" evidence="19">
    <location>
        <begin position="146"/>
        <end position="165"/>
    </location>
</feature>
<keyword evidence="9 19" id="KW-0808">Transferase</keyword>
<feature type="transmembrane region" description="Helical" evidence="19">
    <location>
        <begin position="68"/>
        <end position="86"/>
    </location>
</feature>
<evidence type="ECO:0000256" key="19">
    <source>
        <dbReference type="HAMAP-Rule" id="MF_00719"/>
    </source>
</evidence>
<keyword evidence="12 19" id="KW-1133">Transmembrane helix</keyword>
<evidence type="ECO:0000256" key="3">
    <source>
        <dbReference type="ARBA" id="ARBA00004663"/>
    </source>
</evidence>
<dbReference type="EC" id="2.7.8.26" evidence="5 19"/>
<keyword evidence="11 19" id="KW-0460">Magnesium</keyword>
<dbReference type="EMBL" id="BONJ01000004">
    <property type="protein sequence ID" value="GIG13080.1"/>
    <property type="molecule type" value="Genomic_DNA"/>
</dbReference>
<reference evidence="20" key="1">
    <citation type="submission" date="2021-01" db="EMBL/GenBank/DDBJ databases">
        <title>Whole genome shotgun sequence of Catellatospora methionotrophica NBRC 14553.</title>
        <authorList>
            <person name="Komaki H."/>
            <person name="Tamura T."/>
        </authorList>
    </citation>
    <scope>NUCLEOTIDE SEQUENCE</scope>
    <source>
        <strain evidence="20">NBRC 14553</strain>
    </source>
</reference>
<evidence type="ECO:0000313" key="21">
    <source>
        <dbReference type="Proteomes" id="UP000660339"/>
    </source>
</evidence>
<organism evidence="20 21">
    <name type="scientific">Catellatospora methionotrophica</name>
    <dbReference type="NCBI Taxonomy" id="121620"/>
    <lineage>
        <taxon>Bacteria</taxon>
        <taxon>Bacillati</taxon>
        <taxon>Actinomycetota</taxon>
        <taxon>Actinomycetes</taxon>
        <taxon>Micromonosporales</taxon>
        <taxon>Micromonosporaceae</taxon>
        <taxon>Catellatospora</taxon>
    </lineage>
</organism>
<dbReference type="GO" id="GO:0005886">
    <property type="term" value="C:plasma membrane"/>
    <property type="evidence" value="ECO:0007669"/>
    <property type="project" value="UniProtKB-SubCell"/>
</dbReference>
<feature type="transmembrane region" description="Helical" evidence="19">
    <location>
        <begin position="214"/>
        <end position="233"/>
    </location>
</feature>
<evidence type="ECO:0000256" key="18">
    <source>
        <dbReference type="ARBA" id="ARBA00049504"/>
    </source>
</evidence>
<dbReference type="GO" id="GO:0008818">
    <property type="term" value="F:cobalamin 5'-phosphate synthase activity"/>
    <property type="evidence" value="ECO:0007669"/>
    <property type="project" value="UniProtKB-UniRule"/>
</dbReference>
<keyword evidence="8 19" id="KW-0169">Cobalamin biosynthesis</keyword>
<evidence type="ECO:0000256" key="14">
    <source>
        <dbReference type="ARBA" id="ARBA00025228"/>
    </source>
</evidence>
<evidence type="ECO:0000256" key="5">
    <source>
        <dbReference type="ARBA" id="ARBA00013200"/>
    </source>
</evidence>
<dbReference type="GO" id="GO:0009236">
    <property type="term" value="P:cobalamin biosynthetic process"/>
    <property type="evidence" value="ECO:0007669"/>
    <property type="project" value="UniProtKB-UniRule"/>
</dbReference>
<dbReference type="GO" id="GO:0051073">
    <property type="term" value="F:adenosylcobinamide-GDP ribazoletransferase activity"/>
    <property type="evidence" value="ECO:0007669"/>
    <property type="project" value="UniProtKB-UniRule"/>
</dbReference>
<dbReference type="UniPathway" id="UPA00148">
    <property type="reaction ID" value="UER00238"/>
</dbReference>
<comment type="caution">
    <text evidence="20">The sequence shown here is derived from an EMBL/GenBank/DDBJ whole genome shotgun (WGS) entry which is preliminary data.</text>
</comment>
<evidence type="ECO:0000256" key="11">
    <source>
        <dbReference type="ARBA" id="ARBA00022842"/>
    </source>
</evidence>
<comment type="similarity">
    <text evidence="4 19">Belongs to the CobS family.</text>
</comment>